<dbReference type="GO" id="GO:0031177">
    <property type="term" value="F:phosphopantetheine binding"/>
    <property type="evidence" value="ECO:0007669"/>
    <property type="project" value="TreeGrafter"/>
</dbReference>
<feature type="region of interest" description="Disordered" evidence="1">
    <location>
        <begin position="334"/>
        <end position="357"/>
    </location>
</feature>
<sequence length="505" mass="53668">MTPAVLLHDLVTRAARRTPGATAVTDPTTSLTYGQLDALADALAYDLRALGVSAGDRVVIWTDKTVRAVAATQAALRIGAVYVPVDPRNPAGRAARIIGDCAPAALFTTADRARALAPRHTPVLLDAPRPLTTAVPSHDAGPVSPDSPAYILYTSGSTGRPKGVCLSHRNALAFVDWATETLKATPADRFANHAPLNFDLSVLDLYAAFAAGASVHLIPPDLAQAPRALTDVLDRRRLTVWYSVPSALMLMMRDGGLLERPLPHLRAVLFAGEVFPADDLHRLRHHWPGKRFLNLYGPTETNVCTAYELPPPTAGTPAVSPPIGRPTCGNKVTIRPLDDPSGATAGSDFGSGSGSGSGELVVSGPTVMLGYWNGPPHQGWYRTGDRVRRDENGDFVYLGRLDDTVKIHGIRMHLTEIEAALCSHPEVAEAAALTVGSALDTRLTAFIVPASGPPPSLLSVKRHCATRLPQGITIDTLHLLDALPRNGNGKVDRNGLRGLMVDDCV</sequence>
<dbReference type="GO" id="GO:0005737">
    <property type="term" value="C:cytoplasm"/>
    <property type="evidence" value="ECO:0007669"/>
    <property type="project" value="TreeGrafter"/>
</dbReference>
<dbReference type="InterPro" id="IPR020845">
    <property type="entry name" value="AMP-binding_CS"/>
</dbReference>
<evidence type="ECO:0000256" key="1">
    <source>
        <dbReference type="SAM" id="MobiDB-lite"/>
    </source>
</evidence>
<evidence type="ECO:0000259" key="3">
    <source>
        <dbReference type="Pfam" id="PF13193"/>
    </source>
</evidence>
<keyword evidence="5" id="KW-1185">Reference proteome</keyword>
<evidence type="ECO:0008006" key="6">
    <source>
        <dbReference type="Google" id="ProtNLM"/>
    </source>
</evidence>
<name>A0A1D7YGB8_9ACTN</name>
<dbReference type="InterPro" id="IPR045851">
    <property type="entry name" value="AMP-bd_C_sf"/>
</dbReference>
<dbReference type="InterPro" id="IPR042099">
    <property type="entry name" value="ANL_N_sf"/>
</dbReference>
<feature type="domain" description="AMP-binding enzyme C-terminal" evidence="3">
    <location>
        <begin position="416"/>
        <end position="490"/>
    </location>
</feature>
<organism evidence="4 5">
    <name type="scientific">Streptomyces fodineus</name>
    <dbReference type="NCBI Taxonomy" id="1904616"/>
    <lineage>
        <taxon>Bacteria</taxon>
        <taxon>Bacillati</taxon>
        <taxon>Actinomycetota</taxon>
        <taxon>Actinomycetes</taxon>
        <taxon>Kitasatosporales</taxon>
        <taxon>Streptomycetaceae</taxon>
        <taxon>Streptomyces</taxon>
    </lineage>
</organism>
<accession>A0A1D7YGB8</accession>
<dbReference type="InterPro" id="IPR025110">
    <property type="entry name" value="AMP-bd_C"/>
</dbReference>
<dbReference type="KEGG" id="spun:BFF78_29670"/>
<gene>
    <name evidence="4" type="ORF">BFF78_29670</name>
</gene>
<dbReference type="PANTHER" id="PTHR45527:SF1">
    <property type="entry name" value="FATTY ACID SYNTHASE"/>
    <property type="match status" value="1"/>
</dbReference>
<reference evidence="5" key="1">
    <citation type="submission" date="2016-09" db="EMBL/GenBank/DDBJ databases">
        <title>Streptomyces puniciscabiei strain:TW1S1 Genome sequencing and assembly.</title>
        <authorList>
            <person name="Kim M.-K."/>
            <person name="Kim S.B."/>
        </authorList>
    </citation>
    <scope>NUCLEOTIDE SEQUENCE [LARGE SCALE GENOMIC DNA]</scope>
    <source>
        <strain evidence="5">TW1S1</strain>
    </source>
</reference>
<proteinExistence type="predicted"/>
<evidence type="ECO:0000259" key="2">
    <source>
        <dbReference type="Pfam" id="PF00501"/>
    </source>
</evidence>
<dbReference type="Gene3D" id="3.30.300.30">
    <property type="match status" value="1"/>
</dbReference>
<dbReference type="SUPFAM" id="SSF56801">
    <property type="entry name" value="Acetyl-CoA synthetase-like"/>
    <property type="match status" value="1"/>
</dbReference>
<dbReference type="Pfam" id="PF13193">
    <property type="entry name" value="AMP-binding_C"/>
    <property type="match status" value="1"/>
</dbReference>
<dbReference type="InterPro" id="IPR000873">
    <property type="entry name" value="AMP-dep_synth/lig_dom"/>
</dbReference>
<feature type="domain" description="AMP-dependent synthetase/ligase" evidence="2">
    <location>
        <begin position="12"/>
        <end position="372"/>
    </location>
</feature>
<dbReference type="GO" id="GO:0043041">
    <property type="term" value="P:amino acid activation for nonribosomal peptide biosynthetic process"/>
    <property type="evidence" value="ECO:0007669"/>
    <property type="project" value="TreeGrafter"/>
</dbReference>
<evidence type="ECO:0000313" key="4">
    <source>
        <dbReference type="EMBL" id="AOR34667.1"/>
    </source>
</evidence>
<evidence type="ECO:0000313" key="5">
    <source>
        <dbReference type="Proteomes" id="UP000094960"/>
    </source>
</evidence>
<dbReference type="GO" id="GO:0044550">
    <property type="term" value="P:secondary metabolite biosynthetic process"/>
    <property type="evidence" value="ECO:0007669"/>
    <property type="project" value="TreeGrafter"/>
</dbReference>
<dbReference type="Proteomes" id="UP000094960">
    <property type="component" value="Chromosome"/>
</dbReference>
<dbReference type="RefSeq" id="WP_069781213.1">
    <property type="nucleotide sequence ID" value="NZ_CP017248.1"/>
</dbReference>
<dbReference type="Gene3D" id="3.40.50.12780">
    <property type="entry name" value="N-terminal domain of ligase-like"/>
    <property type="match status" value="1"/>
</dbReference>
<dbReference type="EMBL" id="CP017248">
    <property type="protein sequence ID" value="AOR34667.1"/>
    <property type="molecule type" value="Genomic_DNA"/>
</dbReference>
<dbReference type="NCBIfam" id="TIGR01733">
    <property type="entry name" value="AA-adenyl-dom"/>
    <property type="match status" value="1"/>
</dbReference>
<dbReference type="AlphaFoldDB" id="A0A1D7YGB8"/>
<dbReference type="Pfam" id="PF00501">
    <property type="entry name" value="AMP-binding"/>
    <property type="match status" value="1"/>
</dbReference>
<dbReference type="InterPro" id="IPR010071">
    <property type="entry name" value="AA_adenyl_dom"/>
</dbReference>
<dbReference type="PROSITE" id="PS00455">
    <property type="entry name" value="AMP_BINDING"/>
    <property type="match status" value="1"/>
</dbReference>
<protein>
    <recommendedName>
        <fullName evidence="6">D-alanine--poly(Phosphoribitol) ligase</fullName>
    </recommendedName>
</protein>
<dbReference type="PANTHER" id="PTHR45527">
    <property type="entry name" value="NONRIBOSOMAL PEPTIDE SYNTHETASE"/>
    <property type="match status" value="1"/>
</dbReference>